<dbReference type="SUPFAM" id="SSF47384">
    <property type="entry name" value="Homodimeric domain of signal transducing histidine kinase"/>
    <property type="match status" value="1"/>
</dbReference>
<dbReference type="InterPro" id="IPR005467">
    <property type="entry name" value="His_kinase_dom"/>
</dbReference>
<dbReference type="SMART" id="SM00091">
    <property type="entry name" value="PAS"/>
    <property type="match status" value="1"/>
</dbReference>
<dbReference type="PANTHER" id="PTHR45453">
    <property type="entry name" value="PHOSPHATE REGULON SENSOR PROTEIN PHOR"/>
    <property type="match status" value="1"/>
</dbReference>
<dbReference type="Gene3D" id="1.10.287.130">
    <property type="match status" value="1"/>
</dbReference>
<dbReference type="InterPro" id="IPR049814">
    <property type="entry name" value="Resp_reg_WalK"/>
</dbReference>
<feature type="transmembrane region" description="Helical" evidence="14">
    <location>
        <begin position="199"/>
        <end position="221"/>
    </location>
</feature>
<dbReference type="SUPFAM" id="SSF158472">
    <property type="entry name" value="HAMP domain-like"/>
    <property type="match status" value="1"/>
</dbReference>
<dbReference type="InterPro" id="IPR036097">
    <property type="entry name" value="HisK_dim/P_sf"/>
</dbReference>
<evidence type="ECO:0000259" key="16">
    <source>
        <dbReference type="PROSITE" id="PS50112"/>
    </source>
</evidence>
<dbReference type="PROSITE" id="PS50885">
    <property type="entry name" value="HAMP"/>
    <property type="match status" value="1"/>
</dbReference>
<keyword evidence="12" id="KW-0902">Two-component regulatory system</keyword>
<keyword evidence="6" id="KW-0808">Transferase</keyword>
<dbReference type="CDD" id="cd06225">
    <property type="entry name" value="HAMP"/>
    <property type="match status" value="1"/>
</dbReference>
<evidence type="ECO:0000313" key="19">
    <source>
        <dbReference type="Proteomes" id="UP000616547"/>
    </source>
</evidence>
<comment type="catalytic activity">
    <reaction evidence="1">
        <text>ATP + protein L-histidine = ADP + protein N-phospho-L-histidine.</text>
        <dbReference type="EC" id="2.7.13.3"/>
    </reaction>
</comment>
<dbReference type="InterPro" id="IPR057640">
    <property type="entry name" value="Cache_WalK"/>
</dbReference>
<evidence type="ECO:0000256" key="2">
    <source>
        <dbReference type="ARBA" id="ARBA00004651"/>
    </source>
</evidence>
<dbReference type="Pfam" id="PF00512">
    <property type="entry name" value="HisKA"/>
    <property type="match status" value="1"/>
</dbReference>
<evidence type="ECO:0000256" key="7">
    <source>
        <dbReference type="ARBA" id="ARBA00022692"/>
    </source>
</evidence>
<comment type="caution">
    <text evidence="18">The sequence shown here is derived from an EMBL/GenBank/DDBJ whole genome shotgun (WGS) entry which is preliminary data.</text>
</comment>
<evidence type="ECO:0000256" key="12">
    <source>
        <dbReference type="ARBA" id="ARBA00023012"/>
    </source>
</evidence>
<evidence type="ECO:0000256" key="4">
    <source>
        <dbReference type="ARBA" id="ARBA00022475"/>
    </source>
</evidence>
<dbReference type="CDD" id="cd00082">
    <property type="entry name" value="HisKA"/>
    <property type="match status" value="1"/>
</dbReference>
<dbReference type="EMBL" id="BOCI01000056">
    <property type="protein sequence ID" value="GHW00498.1"/>
    <property type="molecule type" value="Genomic_DNA"/>
</dbReference>
<protein>
    <recommendedName>
        <fullName evidence="3">histidine kinase</fullName>
        <ecNumber evidence="3">2.7.13.3</ecNumber>
    </recommendedName>
</protein>
<feature type="domain" description="PAS" evidence="16">
    <location>
        <begin position="280"/>
        <end position="356"/>
    </location>
</feature>
<dbReference type="InterPro" id="IPR029151">
    <property type="entry name" value="Sensor-like_sf"/>
</dbReference>
<evidence type="ECO:0000256" key="10">
    <source>
        <dbReference type="ARBA" id="ARBA00022840"/>
    </source>
</evidence>
<evidence type="ECO:0000256" key="8">
    <source>
        <dbReference type="ARBA" id="ARBA00022741"/>
    </source>
</evidence>
<evidence type="ECO:0000256" key="5">
    <source>
        <dbReference type="ARBA" id="ARBA00022553"/>
    </source>
</evidence>
<evidence type="ECO:0000256" key="9">
    <source>
        <dbReference type="ARBA" id="ARBA00022777"/>
    </source>
</evidence>
<evidence type="ECO:0000259" key="15">
    <source>
        <dbReference type="PROSITE" id="PS50109"/>
    </source>
</evidence>
<keyword evidence="7 14" id="KW-0812">Transmembrane</keyword>
<sequence>MAFFMWMDLMEKEKKAKRAKKRPGKPGLMRRLVSSIQTKIALIFMLLLLATIEIIGAYFTRQMEQTSIDNFQTTIQLQTIVTDQLTNQLVKNGKSADRKMNQIITDYSNDAISEIQVVDSKNVIRAVSNLNDKNRVGQLSNNGDIREVINTGQQKTLVTSTQKGSFMVQIVPLTSGTNIVGAVYVKASMADVFNNLRNVSMMFLTASLLAVVVAAIASMFISRAITRPIEELRQQAIQVADGDYSTQVKIYSNDELGQLGAAFNTLSAKIERSNEQSESERRRLDSVLSHMTDGVIATDRHGNVSIMNQMAQDFLNIKADDAINRPISQVLGLGEEYTSQDLISNQSDMQVTVNAGTDDEMILHASFTLIKRVTGFVSGAVCVLHDVTEQIKNEDEQRQFVSNVSHELRTPLTSVRAYIEALNEGAWKDPEIAPQFLEVTQKETERMIRMVNDLLVLSRMDRGATKLEPEWVNFTDFVGHLLNRFDMIVEHDQGEAQSDTKEYAIKRDLGNQALWVEIDTDQMMRVIDNIMNNAIKYSPDGGTITVRLTQNQNQILLSISDQGLGIPRKDLGKIFDRFYRADKARSRAQGGTGLGLAIAKEIVTAHGGRIWADSREGHGSTFYISLPYEPMDEEDEWDEV</sequence>
<keyword evidence="10" id="KW-0067">ATP-binding</keyword>
<dbReference type="NCBIfam" id="NF033092">
    <property type="entry name" value="HK_WalK"/>
    <property type="match status" value="1"/>
</dbReference>
<dbReference type="Pfam" id="PF00989">
    <property type="entry name" value="PAS"/>
    <property type="match status" value="1"/>
</dbReference>
<dbReference type="PROSITE" id="PS50109">
    <property type="entry name" value="HIS_KIN"/>
    <property type="match status" value="1"/>
</dbReference>
<keyword evidence="11 14" id="KW-1133">Transmembrane helix</keyword>
<dbReference type="PANTHER" id="PTHR45453:SF1">
    <property type="entry name" value="PHOSPHATE REGULON SENSOR PROTEIN PHOR"/>
    <property type="match status" value="1"/>
</dbReference>
<evidence type="ECO:0000256" key="13">
    <source>
        <dbReference type="ARBA" id="ARBA00023136"/>
    </source>
</evidence>
<dbReference type="EC" id="2.7.13.3" evidence="3"/>
<dbReference type="Pfam" id="PF00672">
    <property type="entry name" value="HAMP"/>
    <property type="match status" value="1"/>
</dbReference>
<evidence type="ECO:0000256" key="1">
    <source>
        <dbReference type="ARBA" id="ARBA00000085"/>
    </source>
</evidence>
<evidence type="ECO:0000256" key="14">
    <source>
        <dbReference type="SAM" id="Phobius"/>
    </source>
</evidence>
<feature type="domain" description="Histidine kinase" evidence="15">
    <location>
        <begin position="403"/>
        <end position="630"/>
    </location>
</feature>
<dbReference type="CDD" id="cd00075">
    <property type="entry name" value="HATPase"/>
    <property type="match status" value="1"/>
</dbReference>
<dbReference type="InterPro" id="IPR013767">
    <property type="entry name" value="PAS_fold"/>
</dbReference>
<keyword evidence="4" id="KW-1003">Cell membrane</keyword>
<dbReference type="PROSITE" id="PS50112">
    <property type="entry name" value="PAS"/>
    <property type="match status" value="1"/>
</dbReference>
<feature type="domain" description="HAMP" evidence="17">
    <location>
        <begin position="223"/>
        <end position="275"/>
    </location>
</feature>
<reference evidence="19" key="1">
    <citation type="submission" date="2021-01" db="EMBL/GenBank/DDBJ databases">
        <title>Draft genome sequence of Nasalis larvatus strain YZ03.</title>
        <authorList>
            <person name="Suzuki-Hashido N."/>
            <person name="Tsuchida S."/>
            <person name="Hayakawa T."/>
        </authorList>
    </citation>
    <scope>NUCLEOTIDE SEQUENCE [LARGE SCALE GENOMIC DNA]</scope>
    <source>
        <strain evidence="19">YZ03</strain>
    </source>
</reference>
<dbReference type="SUPFAM" id="SSF55874">
    <property type="entry name" value="ATPase domain of HSP90 chaperone/DNA topoisomerase II/histidine kinase"/>
    <property type="match status" value="1"/>
</dbReference>
<dbReference type="Gene3D" id="3.30.450.20">
    <property type="entry name" value="PAS domain"/>
    <property type="match status" value="2"/>
</dbReference>
<evidence type="ECO:0000256" key="3">
    <source>
        <dbReference type="ARBA" id="ARBA00012438"/>
    </source>
</evidence>
<dbReference type="InterPro" id="IPR000014">
    <property type="entry name" value="PAS"/>
</dbReference>
<dbReference type="InterPro" id="IPR036890">
    <property type="entry name" value="HATPase_C_sf"/>
</dbReference>
<dbReference type="SMART" id="SM00387">
    <property type="entry name" value="HATPase_c"/>
    <property type="match status" value="1"/>
</dbReference>
<keyword evidence="8" id="KW-0547">Nucleotide-binding</keyword>
<dbReference type="Gene3D" id="1.10.8.500">
    <property type="entry name" value="HAMP domain in histidine kinase"/>
    <property type="match status" value="1"/>
</dbReference>
<dbReference type="SMART" id="SM00388">
    <property type="entry name" value="HisKA"/>
    <property type="match status" value="1"/>
</dbReference>
<dbReference type="InterPro" id="IPR003594">
    <property type="entry name" value="HATPase_dom"/>
</dbReference>
<dbReference type="SMART" id="SM00304">
    <property type="entry name" value="HAMP"/>
    <property type="match status" value="1"/>
</dbReference>
<dbReference type="SUPFAM" id="SSF55785">
    <property type="entry name" value="PYP-like sensor domain (PAS domain)"/>
    <property type="match status" value="1"/>
</dbReference>
<evidence type="ECO:0000256" key="11">
    <source>
        <dbReference type="ARBA" id="ARBA00022989"/>
    </source>
</evidence>
<name>A0ABQ3W2I2_9LACO</name>
<comment type="subcellular location">
    <subcellularLocation>
        <location evidence="2">Cell membrane</location>
        <topology evidence="2">Multi-pass membrane protein</topology>
    </subcellularLocation>
</comment>
<accession>A0ABQ3W2I2</accession>
<dbReference type="Gene3D" id="3.30.565.10">
    <property type="entry name" value="Histidine kinase-like ATPase, C-terminal domain"/>
    <property type="match status" value="1"/>
</dbReference>
<dbReference type="InterPro" id="IPR004358">
    <property type="entry name" value="Sig_transdc_His_kin-like_C"/>
</dbReference>
<gene>
    <name evidence="18" type="ORF">lacNasYZ03_01850</name>
</gene>
<dbReference type="CDD" id="cd00130">
    <property type="entry name" value="PAS"/>
    <property type="match status" value="1"/>
</dbReference>
<keyword evidence="13 14" id="KW-0472">Membrane</keyword>
<dbReference type="InterPro" id="IPR035965">
    <property type="entry name" value="PAS-like_dom_sf"/>
</dbReference>
<proteinExistence type="predicted"/>
<keyword evidence="5" id="KW-0597">Phosphoprotein</keyword>
<evidence type="ECO:0000259" key="17">
    <source>
        <dbReference type="PROSITE" id="PS50885"/>
    </source>
</evidence>
<organism evidence="18 19">
    <name type="scientific">Lactobacillus nasalidis</name>
    <dbReference type="NCBI Taxonomy" id="2797258"/>
    <lineage>
        <taxon>Bacteria</taxon>
        <taxon>Bacillati</taxon>
        <taxon>Bacillota</taxon>
        <taxon>Bacilli</taxon>
        <taxon>Lactobacillales</taxon>
        <taxon>Lactobacillaceae</taxon>
        <taxon>Lactobacillus</taxon>
    </lineage>
</organism>
<dbReference type="GO" id="GO:0016301">
    <property type="term" value="F:kinase activity"/>
    <property type="evidence" value="ECO:0007669"/>
    <property type="project" value="UniProtKB-KW"/>
</dbReference>
<dbReference type="InterPro" id="IPR003660">
    <property type="entry name" value="HAMP_dom"/>
</dbReference>
<dbReference type="InterPro" id="IPR003661">
    <property type="entry name" value="HisK_dim/P_dom"/>
</dbReference>
<evidence type="ECO:0000313" key="18">
    <source>
        <dbReference type="EMBL" id="GHW00498.1"/>
    </source>
</evidence>
<dbReference type="PRINTS" id="PR00344">
    <property type="entry name" value="BCTRLSENSOR"/>
</dbReference>
<evidence type="ECO:0000256" key="6">
    <source>
        <dbReference type="ARBA" id="ARBA00022679"/>
    </source>
</evidence>
<dbReference type="InterPro" id="IPR050351">
    <property type="entry name" value="BphY/WalK/GraS-like"/>
</dbReference>
<dbReference type="Pfam" id="PF23846">
    <property type="entry name" value="Cache_WalK"/>
    <property type="match status" value="1"/>
</dbReference>
<dbReference type="Pfam" id="PF02518">
    <property type="entry name" value="HATPase_c"/>
    <property type="match status" value="1"/>
</dbReference>
<dbReference type="SUPFAM" id="SSF103190">
    <property type="entry name" value="Sensory domain-like"/>
    <property type="match status" value="1"/>
</dbReference>
<keyword evidence="19" id="KW-1185">Reference proteome</keyword>
<keyword evidence="9 18" id="KW-0418">Kinase</keyword>
<dbReference type="Proteomes" id="UP000616547">
    <property type="component" value="Unassembled WGS sequence"/>
</dbReference>